<dbReference type="SUPFAM" id="SSF101386">
    <property type="entry name" value="all-alpha NTP pyrophosphatases"/>
    <property type="match status" value="1"/>
</dbReference>
<keyword evidence="2" id="KW-1185">Reference proteome</keyword>
<name>A0A1Q2CR40_9ACTN</name>
<evidence type="ECO:0000313" key="1">
    <source>
        <dbReference type="EMBL" id="AQP48577.1"/>
    </source>
</evidence>
<evidence type="ECO:0000313" key="2">
    <source>
        <dbReference type="Proteomes" id="UP000188145"/>
    </source>
</evidence>
<protein>
    <recommendedName>
        <fullName evidence="3">NTP pyrophosphohydrolase MazG putative catalytic core domain-containing protein</fullName>
    </recommendedName>
</protein>
<dbReference type="AlphaFoldDB" id="A0A1Q2CR40"/>
<proteinExistence type="predicted"/>
<accession>A0A1Q2CR40</accession>
<organism evidence="1 2">
    <name type="scientific">Tessaracoccus aquimaris</name>
    <dbReference type="NCBI Taxonomy" id="1332264"/>
    <lineage>
        <taxon>Bacteria</taxon>
        <taxon>Bacillati</taxon>
        <taxon>Actinomycetota</taxon>
        <taxon>Actinomycetes</taxon>
        <taxon>Propionibacteriales</taxon>
        <taxon>Propionibacteriaceae</taxon>
        <taxon>Tessaracoccus</taxon>
    </lineage>
</organism>
<dbReference type="InterPro" id="IPR044548">
    <property type="entry name" value="AF0060_NTP-PPase_MazG-like"/>
</dbReference>
<dbReference type="OrthoDB" id="3785106at2"/>
<evidence type="ECO:0008006" key="3">
    <source>
        <dbReference type="Google" id="ProtNLM"/>
    </source>
</evidence>
<dbReference type="RefSeq" id="WP_077686919.1">
    <property type="nucleotide sequence ID" value="NZ_CP019606.1"/>
</dbReference>
<gene>
    <name evidence="1" type="ORF">BW730_14785</name>
</gene>
<dbReference type="KEGG" id="tes:BW730_14785"/>
<dbReference type="STRING" id="1332264.BW730_14785"/>
<dbReference type="Gene3D" id="1.10.287.1080">
    <property type="entry name" value="MazG-like"/>
    <property type="match status" value="1"/>
</dbReference>
<dbReference type="Proteomes" id="UP000188145">
    <property type="component" value="Chromosome"/>
</dbReference>
<reference evidence="2" key="1">
    <citation type="submission" date="2017-02" db="EMBL/GenBank/DDBJ databases">
        <title>Tessaracoccus aquaemaris sp. nov., isolated from the intestine of a Korean rockfish, Sebastes schlegelii, in a marine aquaculture pond.</title>
        <authorList>
            <person name="Tak E.J."/>
            <person name="Bae J.-W."/>
        </authorList>
    </citation>
    <scope>NUCLEOTIDE SEQUENCE [LARGE SCALE GENOMIC DNA]</scope>
    <source>
        <strain evidence="2">NSG39</strain>
    </source>
</reference>
<dbReference type="EMBL" id="CP019606">
    <property type="protein sequence ID" value="AQP48577.1"/>
    <property type="molecule type" value="Genomic_DNA"/>
</dbReference>
<sequence>MTVPTASEISEYISTLSRWIDEGNAARPTEAQTWARLAKITEEAGEVVAAYIGATGQNPRKGITHTMHDVEEELLDVAITALAALEHVRGHDRRAIELMTEKVRRTMQRARIDTGA</sequence>
<dbReference type="CDD" id="cd11533">
    <property type="entry name" value="NTP-PPase_Af0060_like"/>
    <property type="match status" value="1"/>
</dbReference>